<feature type="region of interest" description="Disordered" evidence="1">
    <location>
        <begin position="1"/>
        <end position="28"/>
    </location>
</feature>
<feature type="transmembrane region" description="Helical" evidence="2">
    <location>
        <begin position="132"/>
        <end position="151"/>
    </location>
</feature>
<dbReference type="PANTHER" id="PTHR30590:SF3">
    <property type="entry name" value="HYPOTHETICAL MEMBRANE SPANNING PROTEIN"/>
    <property type="match status" value="1"/>
</dbReference>
<dbReference type="InterPro" id="IPR007349">
    <property type="entry name" value="DUF418"/>
</dbReference>
<name>F8A1H0_CELGA</name>
<evidence type="ECO:0000259" key="3">
    <source>
        <dbReference type="Pfam" id="PF04235"/>
    </source>
</evidence>
<feature type="transmembrane region" description="Helical" evidence="2">
    <location>
        <begin position="264"/>
        <end position="283"/>
    </location>
</feature>
<protein>
    <recommendedName>
        <fullName evidence="7">Heparan-alpha-glucosaminide N-acetyltransferase catalytic domain-containing protein</fullName>
    </recommendedName>
</protein>
<dbReference type="KEGG" id="cga:Celgi_2354"/>
<organism evidence="5 6">
    <name type="scientific">Cellulomonas gilvus (strain ATCC 13127 / NRRL B-14078)</name>
    <name type="common">Cellvibrio gilvus</name>
    <dbReference type="NCBI Taxonomy" id="593907"/>
    <lineage>
        <taxon>Bacteria</taxon>
        <taxon>Bacillati</taxon>
        <taxon>Actinomycetota</taxon>
        <taxon>Actinomycetes</taxon>
        <taxon>Micrococcales</taxon>
        <taxon>Cellulomonadaceae</taxon>
        <taxon>Cellulomonas</taxon>
    </lineage>
</organism>
<dbReference type="InterPro" id="IPR052529">
    <property type="entry name" value="Bact_Transport_Assoc"/>
</dbReference>
<accession>F8A1H0</accession>
<dbReference type="Proteomes" id="UP000000485">
    <property type="component" value="Chromosome"/>
</dbReference>
<feature type="transmembrane region" description="Helical" evidence="2">
    <location>
        <begin position="224"/>
        <end position="244"/>
    </location>
</feature>
<feature type="transmembrane region" description="Helical" evidence="2">
    <location>
        <begin position="158"/>
        <end position="176"/>
    </location>
</feature>
<feature type="transmembrane region" description="Helical" evidence="2">
    <location>
        <begin position="326"/>
        <end position="346"/>
    </location>
</feature>
<evidence type="ECO:0000313" key="6">
    <source>
        <dbReference type="Proteomes" id="UP000000485"/>
    </source>
</evidence>
<dbReference type="HOGENOM" id="CLU_036065_1_0_11"/>
<proteinExistence type="predicted"/>
<evidence type="ECO:0008006" key="7">
    <source>
        <dbReference type="Google" id="ProtNLM"/>
    </source>
</evidence>
<dbReference type="Pfam" id="PF04235">
    <property type="entry name" value="DUF418"/>
    <property type="match status" value="1"/>
</dbReference>
<feature type="transmembrane region" description="Helical" evidence="2">
    <location>
        <begin position="188"/>
        <end position="212"/>
    </location>
</feature>
<evidence type="ECO:0000259" key="4">
    <source>
        <dbReference type="Pfam" id="PF07786"/>
    </source>
</evidence>
<keyword evidence="2" id="KW-0472">Membrane</keyword>
<dbReference type="eggNOG" id="COG2311">
    <property type="taxonomic scope" value="Bacteria"/>
</dbReference>
<feature type="transmembrane region" description="Helical" evidence="2">
    <location>
        <begin position="79"/>
        <end position="96"/>
    </location>
</feature>
<keyword evidence="2" id="KW-0812">Transmembrane</keyword>
<dbReference type="Pfam" id="PF07786">
    <property type="entry name" value="HGSNAT_cat"/>
    <property type="match status" value="1"/>
</dbReference>
<evidence type="ECO:0000256" key="2">
    <source>
        <dbReference type="SAM" id="Phobius"/>
    </source>
</evidence>
<keyword evidence="6" id="KW-1185">Reference proteome</keyword>
<evidence type="ECO:0000256" key="1">
    <source>
        <dbReference type="SAM" id="MobiDB-lite"/>
    </source>
</evidence>
<feature type="transmembrane region" description="Helical" evidence="2">
    <location>
        <begin position="290"/>
        <end position="314"/>
    </location>
</feature>
<feature type="domain" description="DUF418" evidence="3">
    <location>
        <begin position="223"/>
        <end position="359"/>
    </location>
</feature>
<evidence type="ECO:0000313" key="5">
    <source>
        <dbReference type="EMBL" id="AEI12854.1"/>
    </source>
</evidence>
<feature type="domain" description="Heparan-alpha-glucosaminide N-acetyltransferase catalytic" evidence="4">
    <location>
        <begin position="36"/>
        <end position="217"/>
    </location>
</feature>
<gene>
    <name evidence="5" type="ordered locus">Celgi_2354</name>
</gene>
<reference evidence="6" key="1">
    <citation type="submission" date="2011-04" db="EMBL/GenBank/DDBJ databases">
        <title>Complete sequence of Cellvibrio gilvus ATCC 13127.</title>
        <authorList>
            <person name="Lucas S."/>
            <person name="Han J."/>
            <person name="Lapidus A."/>
            <person name="Cheng J.-F."/>
            <person name="Goodwin L."/>
            <person name="Pitluck S."/>
            <person name="Peters L."/>
            <person name="Munk A."/>
            <person name="Detter J.C."/>
            <person name="Han C."/>
            <person name="Tapia R."/>
            <person name="Land M."/>
            <person name="Hauser L."/>
            <person name="Kyrpides N."/>
            <person name="Ivanova N."/>
            <person name="Ovchinnikova G."/>
            <person name="Pagani I."/>
            <person name="Mead D."/>
            <person name="Brumm P."/>
            <person name="Woyke T."/>
        </authorList>
    </citation>
    <scope>NUCLEOTIDE SEQUENCE [LARGE SCALE GENOMIC DNA]</scope>
    <source>
        <strain evidence="6">ATCC 13127 / NRRL B-14078</strain>
    </source>
</reference>
<dbReference type="STRING" id="593907.Celgi_2354"/>
<dbReference type="PANTHER" id="PTHR30590">
    <property type="entry name" value="INNER MEMBRANE PROTEIN"/>
    <property type="match status" value="1"/>
</dbReference>
<feature type="transmembrane region" description="Helical" evidence="2">
    <location>
        <begin position="108"/>
        <end position="126"/>
    </location>
</feature>
<dbReference type="InterPro" id="IPR012429">
    <property type="entry name" value="HGSNAT_cat"/>
</dbReference>
<dbReference type="EMBL" id="CP002665">
    <property type="protein sequence ID" value="AEI12854.1"/>
    <property type="molecule type" value="Genomic_DNA"/>
</dbReference>
<dbReference type="AlphaFoldDB" id="F8A1H0"/>
<keyword evidence="2" id="KW-1133">Transmembrane helix</keyword>
<sequence>MDQGPGRSGPRSETCGSPTALRGRSGPTPYRRYVDRVPGIDVARGLAVLGMMTAHVGPDWSAHAPAAAAVVDLADGRPSALFVVLAGLSLALLSGGPTPARDRDLTRARVRIAVRAVVVLGVGLVLEALGTPVLVILPTYAVLFLLGCLVLRWPVRALVTAAALVALVAPAVRDALGVRTDATDVGGVVGLLVGPHYPALVWAAYLLAGLALGRCDLGARAVRWRTAVVGAALGVVGYGGGWVAQQVLPGSVLTSTAPHSSSTFEVVGNTGVALLVVALAVGLAPRAPHLAAPVAAVGALAFTAYTVHVVAIALLGDHVVWQPTTAVWLAFLLTTTALCWAWRATLGRGPLERGMHALSAGLADALVPHRREPVPR</sequence>